<protein>
    <submittedName>
        <fullName evidence="1">Uncharacterized protein</fullName>
    </submittedName>
</protein>
<dbReference type="Proteomes" id="UP000265566">
    <property type="component" value="Chromosome 3"/>
</dbReference>
<organism evidence="1 2">
    <name type="scientific">Medicago truncatula</name>
    <name type="common">Barrel medic</name>
    <name type="synonym">Medicago tribuloides</name>
    <dbReference type="NCBI Taxonomy" id="3880"/>
    <lineage>
        <taxon>Eukaryota</taxon>
        <taxon>Viridiplantae</taxon>
        <taxon>Streptophyta</taxon>
        <taxon>Embryophyta</taxon>
        <taxon>Tracheophyta</taxon>
        <taxon>Spermatophyta</taxon>
        <taxon>Magnoliopsida</taxon>
        <taxon>eudicotyledons</taxon>
        <taxon>Gunneridae</taxon>
        <taxon>Pentapetalae</taxon>
        <taxon>rosids</taxon>
        <taxon>fabids</taxon>
        <taxon>Fabales</taxon>
        <taxon>Fabaceae</taxon>
        <taxon>Papilionoideae</taxon>
        <taxon>50 kb inversion clade</taxon>
        <taxon>NPAAA clade</taxon>
        <taxon>Hologalegina</taxon>
        <taxon>IRL clade</taxon>
        <taxon>Trifolieae</taxon>
        <taxon>Medicago</taxon>
    </lineage>
</organism>
<accession>A0A396IJ94</accession>
<dbReference type="AlphaFoldDB" id="A0A396IJ94"/>
<evidence type="ECO:0000313" key="1">
    <source>
        <dbReference type="EMBL" id="RHN65736.1"/>
    </source>
</evidence>
<proteinExistence type="predicted"/>
<sequence length="48" mass="5821">MTRYKHESIHARGESIQAKSETYLNRFIHVVRRFMPNLECSEKDFKVH</sequence>
<name>A0A396IJ94_MEDTR</name>
<gene>
    <name evidence="1" type="ORF">MtrunA17_Chr3g0083181</name>
</gene>
<dbReference type="Gramene" id="rna13616">
    <property type="protein sequence ID" value="RHN65736.1"/>
    <property type="gene ID" value="gene13616"/>
</dbReference>
<dbReference type="EMBL" id="PSQE01000003">
    <property type="protein sequence ID" value="RHN65736.1"/>
    <property type="molecule type" value="Genomic_DNA"/>
</dbReference>
<comment type="caution">
    <text evidence="1">The sequence shown here is derived from an EMBL/GenBank/DDBJ whole genome shotgun (WGS) entry which is preliminary data.</text>
</comment>
<evidence type="ECO:0000313" key="2">
    <source>
        <dbReference type="Proteomes" id="UP000265566"/>
    </source>
</evidence>
<reference evidence="2" key="1">
    <citation type="journal article" date="2018" name="Nat. Plants">
        <title>Whole-genome landscape of Medicago truncatula symbiotic genes.</title>
        <authorList>
            <person name="Pecrix Y."/>
            <person name="Staton S.E."/>
            <person name="Sallet E."/>
            <person name="Lelandais-Briere C."/>
            <person name="Moreau S."/>
            <person name="Carrere S."/>
            <person name="Blein T."/>
            <person name="Jardinaud M.F."/>
            <person name="Latrasse D."/>
            <person name="Zouine M."/>
            <person name="Zahm M."/>
            <person name="Kreplak J."/>
            <person name="Mayjonade B."/>
            <person name="Satge C."/>
            <person name="Perez M."/>
            <person name="Cauet S."/>
            <person name="Marande W."/>
            <person name="Chantry-Darmon C."/>
            <person name="Lopez-Roques C."/>
            <person name="Bouchez O."/>
            <person name="Berard A."/>
            <person name="Debelle F."/>
            <person name="Munos S."/>
            <person name="Bendahmane A."/>
            <person name="Berges H."/>
            <person name="Niebel A."/>
            <person name="Buitink J."/>
            <person name="Frugier F."/>
            <person name="Benhamed M."/>
            <person name="Crespi M."/>
            <person name="Gouzy J."/>
            <person name="Gamas P."/>
        </authorList>
    </citation>
    <scope>NUCLEOTIDE SEQUENCE [LARGE SCALE GENOMIC DNA]</scope>
    <source>
        <strain evidence="2">cv. Jemalong A17</strain>
    </source>
</reference>